<evidence type="ECO:0000313" key="1">
    <source>
        <dbReference type="EMBL" id="MXV49773.1"/>
    </source>
</evidence>
<protein>
    <submittedName>
        <fullName evidence="1">Uncharacterized protein</fullName>
    </submittedName>
</protein>
<name>A0A7K1Y5A6_9SPHI</name>
<organism evidence="1 2">
    <name type="scientific">Hufsiella arboris</name>
    <dbReference type="NCBI Taxonomy" id="2695275"/>
    <lineage>
        <taxon>Bacteria</taxon>
        <taxon>Pseudomonadati</taxon>
        <taxon>Bacteroidota</taxon>
        <taxon>Sphingobacteriia</taxon>
        <taxon>Sphingobacteriales</taxon>
        <taxon>Sphingobacteriaceae</taxon>
        <taxon>Hufsiella</taxon>
    </lineage>
</organism>
<gene>
    <name evidence="1" type="ORF">GS399_02235</name>
</gene>
<dbReference type="RefSeq" id="WP_160842940.1">
    <property type="nucleotide sequence ID" value="NZ_WVHT01000001.1"/>
</dbReference>
<accession>A0A7K1Y5A6</accession>
<comment type="caution">
    <text evidence="1">The sequence shown here is derived from an EMBL/GenBank/DDBJ whole genome shotgun (WGS) entry which is preliminary data.</text>
</comment>
<keyword evidence="2" id="KW-1185">Reference proteome</keyword>
<dbReference type="Proteomes" id="UP000466586">
    <property type="component" value="Unassembled WGS sequence"/>
</dbReference>
<evidence type="ECO:0000313" key="2">
    <source>
        <dbReference type="Proteomes" id="UP000466586"/>
    </source>
</evidence>
<dbReference type="AlphaFoldDB" id="A0A7K1Y5A6"/>
<dbReference type="EMBL" id="WVHT01000001">
    <property type="protein sequence ID" value="MXV49773.1"/>
    <property type="molecule type" value="Genomic_DNA"/>
</dbReference>
<reference evidence="1 2" key="1">
    <citation type="submission" date="2019-11" db="EMBL/GenBank/DDBJ databases">
        <title>Pedobacter sp. HMF7647 Genome sequencing and assembly.</title>
        <authorList>
            <person name="Kang H."/>
            <person name="Kim H."/>
            <person name="Joh K."/>
        </authorList>
    </citation>
    <scope>NUCLEOTIDE SEQUENCE [LARGE SCALE GENOMIC DNA]</scope>
    <source>
        <strain evidence="1 2">HMF7647</strain>
    </source>
</reference>
<sequence length="134" mass="14226">MKRTFFILASLLVIVGHAQSQVKLDKAVKAASSAGFDVKSITNSVMQTLVPSLNLTSTQKPGITDIVSGFLTKKADILPLKASNPTSYKSKFGSLFGSLKSQLGGALTSGQLTKFLSLKPKTDSPSNVLSNLFY</sequence>
<proteinExistence type="predicted"/>